<feature type="domain" description="AAA+ ATPase" evidence="1">
    <location>
        <begin position="48"/>
        <end position="208"/>
    </location>
</feature>
<dbReference type="InterPro" id="IPR027417">
    <property type="entry name" value="P-loop_NTPase"/>
</dbReference>
<accession>A0A0A7PIT6</accession>
<keyword evidence="3" id="KW-1185">Reference proteome</keyword>
<gene>
    <name evidence="2" type="ORF">SKP52_15035</name>
</gene>
<dbReference type="SMART" id="SM00382">
    <property type="entry name" value="AAA"/>
    <property type="match status" value="1"/>
</dbReference>
<dbReference type="STRING" id="1515612.SKP52_15035"/>
<dbReference type="Pfam" id="PF05621">
    <property type="entry name" value="TniB"/>
    <property type="match status" value="1"/>
</dbReference>
<sequence length="316" mass="34420">MTCIVDAPSPAHRRALMDSIVIDNPRARAAHKTFDYLVELSGLQPGQPKRCASLIAPAQTGKTTIIDSYIQKLNTPEALKSGEIPALKVTLGANITRRQFAQDILEAFENFGCNALVESGTEAQLLRRAANYLAARKVQVLFLDEFHHLVHSDNRKVVMSVSETVKRLLITGSCPIVVSGLEEARKPFNGNPQLAHRTEDHIDLHPLDPTSPADLDLFWTFLSDYLVKSEQVGAGELHHLLTDEIPAGILEVSQGVLGAACNLVKDAVHIAATKSKTIVEKADLIGATDRAISKGLYHRNPLRDGLGPVRRMVAAP</sequence>
<dbReference type="AlphaFoldDB" id="A0A0A7PIT6"/>
<dbReference type="SUPFAM" id="SSF52540">
    <property type="entry name" value="P-loop containing nucleoside triphosphate hydrolases"/>
    <property type="match status" value="1"/>
</dbReference>
<evidence type="ECO:0000259" key="1">
    <source>
        <dbReference type="SMART" id="SM00382"/>
    </source>
</evidence>
<dbReference type="Proteomes" id="UP000030907">
    <property type="component" value="Chromosome"/>
</dbReference>
<protein>
    <recommendedName>
        <fullName evidence="1">AAA+ ATPase domain-containing protein</fullName>
    </recommendedName>
</protein>
<dbReference type="OrthoDB" id="7349128at2"/>
<evidence type="ECO:0000313" key="2">
    <source>
        <dbReference type="EMBL" id="AJA09889.1"/>
    </source>
</evidence>
<dbReference type="KEGG" id="sphk:SKP52_15035"/>
<dbReference type="HOGENOM" id="CLU_879709_0_0_5"/>
<dbReference type="InterPro" id="IPR008868">
    <property type="entry name" value="TniB"/>
</dbReference>
<proteinExistence type="predicted"/>
<reference evidence="2 3" key="1">
    <citation type="journal article" date="2015" name="Int. J. Syst. Evol. Microbiol.">
        <title>Description of Sphingopyxis fribergensis sp. nov. - a soil bacterium with the ability to degrade styrene and phenylacetic acid.</title>
        <authorList>
            <person name="Oelschlagel M."/>
            <person name="Ruckert C."/>
            <person name="Kalinowski J."/>
            <person name="Schmidt G."/>
            <person name="Schlomann M."/>
            <person name="Tischler D."/>
        </authorList>
    </citation>
    <scope>NUCLEOTIDE SEQUENCE [LARGE SCALE GENOMIC DNA]</scope>
    <source>
        <strain evidence="2 3">Kp5.2</strain>
    </source>
</reference>
<organism evidence="2 3">
    <name type="scientific">Sphingopyxis fribergensis</name>
    <dbReference type="NCBI Taxonomy" id="1515612"/>
    <lineage>
        <taxon>Bacteria</taxon>
        <taxon>Pseudomonadati</taxon>
        <taxon>Pseudomonadota</taxon>
        <taxon>Alphaproteobacteria</taxon>
        <taxon>Sphingomonadales</taxon>
        <taxon>Sphingomonadaceae</taxon>
        <taxon>Sphingopyxis</taxon>
    </lineage>
</organism>
<name>A0A0A7PIT6_9SPHN</name>
<evidence type="ECO:0000313" key="3">
    <source>
        <dbReference type="Proteomes" id="UP000030907"/>
    </source>
</evidence>
<dbReference type="InterPro" id="IPR003593">
    <property type="entry name" value="AAA+_ATPase"/>
</dbReference>
<dbReference type="Gene3D" id="3.40.50.300">
    <property type="entry name" value="P-loop containing nucleotide triphosphate hydrolases"/>
    <property type="match status" value="1"/>
</dbReference>
<dbReference type="EMBL" id="CP009122">
    <property type="protein sequence ID" value="AJA09889.1"/>
    <property type="molecule type" value="Genomic_DNA"/>
</dbReference>